<keyword evidence="4 8" id="KW-0547">Nucleotide-binding</keyword>
<evidence type="ECO:0000256" key="6">
    <source>
        <dbReference type="ARBA" id="ARBA00023134"/>
    </source>
</evidence>
<evidence type="ECO:0000256" key="2">
    <source>
        <dbReference type="ARBA" id="ARBA00020166"/>
    </source>
</evidence>
<feature type="binding site" evidence="8">
    <location>
        <begin position="79"/>
        <end position="83"/>
    </location>
    <ligand>
        <name>GTP</name>
        <dbReference type="ChEBI" id="CHEBI:37565"/>
    </ligand>
</feature>
<dbReference type="GO" id="GO:0005525">
    <property type="term" value="F:GTP binding"/>
    <property type="evidence" value="ECO:0007669"/>
    <property type="project" value="UniProtKB-KW"/>
</dbReference>
<dbReference type="Gene3D" id="3.40.50.300">
    <property type="entry name" value="P-loop containing nucleotide triphosphate hydrolases"/>
    <property type="match status" value="1"/>
</dbReference>
<dbReference type="SUPFAM" id="SSF50447">
    <property type="entry name" value="Translation proteins"/>
    <property type="match status" value="1"/>
</dbReference>
<dbReference type="GO" id="GO:0005737">
    <property type="term" value="C:cytoplasm"/>
    <property type="evidence" value="ECO:0007669"/>
    <property type="project" value="TreeGrafter"/>
</dbReference>
<dbReference type="Proteomes" id="UP000315385">
    <property type="component" value="Unassembled WGS sequence"/>
</dbReference>
<comment type="function">
    <text evidence="7 8 9">Function in general translation initiation by promoting the binding of the formylmethionine-tRNA to ribosomes. Seems to function along with eIF-2.</text>
</comment>
<gene>
    <name evidence="8" type="primary">infB</name>
    <name evidence="11" type="ORF">EWF95_09450</name>
</gene>
<organism evidence="11 12">
    <name type="scientific">Halonotius roseus</name>
    <dbReference type="NCBI Taxonomy" id="2511997"/>
    <lineage>
        <taxon>Archaea</taxon>
        <taxon>Methanobacteriati</taxon>
        <taxon>Methanobacteriota</taxon>
        <taxon>Stenosarchaea group</taxon>
        <taxon>Halobacteria</taxon>
        <taxon>Halobacteriales</taxon>
        <taxon>Haloferacaceae</taxon>
        <taxon>Halonotius</taxon>
    </lineage>
</organism>
<comment type="caution">
    <text evidence="11">The sequence shown here is derived from an EMBL/GenBank/DDBJ whole genome shotgun (WGS) entry which is preliminary data.</text>
</comment>
<dbReference type="PANTHER" id="PTHR43381">
    <property type="entry name" value="TRANSLATION INITIATION FACTOR IF-2-RELATED"/>
    <property type="match status" value="1"/>
</dbReference>
<dbReference type="CDD" id="cd16266">
    <property type="entry name" value="IF2_aeIF5B_IV"/>
    <property type="match status" value="1"/>
</dbReference>
<dbReference type="NCBIfam" id="NF003078">
    <property type="entry name" value="PRK04004.1"/>
    <property type="match status" value="1"/>
</dbReference>
<evidence type="ECO:0000313" key="11">
    <source>
        <dbReference type="EMBL" id="TQQ80694.1"/>
    </source>
</evidence>
<dbReference type="InterPro" id="IPR004161">
    <property type="entry name" value="EFTu-like_2"/>
</dbReference>
<dbReference type="OrthoDB" id="30957at2157"/>
<accession>A0A544QP80</accession>
<sequence>MSDHDTSLRTPIVAVLGHVDHGKTSLLDKIRGSAVSDGEAGAITQHIGATAVPLETIADMAGDLVEVEDFDLPGLLFIDTPGHHSFSTLRSRGGALADIAILVVDVNDGFQPQTEEALDILQRTGTPFVVAANKADTTPGWNPVENSPIKPSYDGQSDVARQRLDENLYEIIGQLSDDGFSADLYWRVQNFQKNIGVVPCSALTGEGVPDVLAVLMGLSQRFMKAEMEIDVEGPGEGTVLEVKDEQGFGATLDVVVYDGTIKEGDQIVVGGVNDPIVTEIRALLQPQPNAEIRVENRFERVESVAAAAGVKIAAPDLDEAMAGAPVRVVRDRAVDDVIEEVKAELAEIEVDTEEEGVVVKADTLGSLEAMANALREAEVPILRAEVGDVAPRDIAVAGTAREPEHTVILGFNVDVLPDAERELEQSEVTLFNDDVIYQLVEDYEEHVAEMQRAQQETILDKIVRPARFQILDDHTFRQSDPAVVGVEIMSGTIKNNTNVAKFENNEPDRVGELSGIQAQGDDVEEARAGERVSVAIDGPTVGRQIEEGDELWIELPEKHAKILEQELNEEIPADELEALSGYLNKRRKRDPFWGK</sequence>
<dbReference type="CDD" id="cd03703">
    <property type="entry name" value="aeIF5B_II"/>
    <property type="match status" value="1"/>
</dbReference>
<comment type="caution">
    <text evidence="8">Lacks conserved residue(s) required for the propagation of feature annotation.</text>
</comment>
<evidence type="ECO:0000256" key="3">
    <source>
        <dbReference type="ARBA" id="ARBA00022540"/>
    </source>
</evidence>
<evidence type="ECO:0000256" key="9">
    <source>
        <dbReference type="RuleBase" id="RU000644"/>
    </source>
</evidence>
<dbReference type="InterPro" id="IPR015760">
    <property type="entry name" value="TIF_IF2"/>
</dbReference>
<dbReference type="FunFam" id="3.40.50.10050:FF:000001">
    <property type="entry name" value="Translation initiation factor IF-2"/>
    <property type="match status" value="1"/>
</dbReference>
<dbReference type="InterPro" id="IPR005225">
    <property type="entry name" value="Small_GTP-bd"/>
</dbReference>
<evidence type="ECO:0000256" key="4">
    <source>
        <dbReference type="ARBA" id="ARBA00022741"/>
    </source>
</evidence>
<keyword evidence="3 8" id="KW-0396">Initiation factor</keyword>
<keyword evidence="6 8" id="KW-0342">GTP-binding</keyword>
<dbReference type="PROSITE" id="PS51722">
    <property type="entry name" value="G_TR_2"/>
    <property type="match status" value="1"/>
</dbReference>
<evidence type="ECO:0000256" key="8">
    <source>
        <dbReference type="HAMAP-Rule" id="MF_00100"/>
    </source>
</evidence>
<protein>
    <recommendedName>
        <fullName evidence="2 8">Probable translation initiation factor IF-2</fullName>
    </recommendedName>
</protein>
<dbReference type="Pfam" id="PF11987">
    <property type="entry name" value="IF-2"/>
    <property type="match status" value="1"/>
</dbReference>
<dbReference type="Pfam" id="PF03144">
    <property type="entry name" value="GTP_EFTU_D2"/>
    <property type="match status" value="1"/>
</dbReference>
<dbReference type="Pfam" id="PF00009">
    <property type="entry name" value="GTP_EFTU"/>
    <property type="match status" value="1"/>
</dbReference>
<evidence type="ECO:0000256" key="1">
    <source>
        <dbReference type="ARBA" id="ARBA00007733"/>
    </source>
</evidence>
<dbReference type="InterPro" id="IPR027417">
    <property type="entry name" value="P-loop_NTPase"/>
</dbReference>
<comment type="similarity">
    <text evidence="1 8 9">Belongs to the TRAFAC class translation factor GTPase superfamily. Classic translation factor GTPase family. IF-2 subfamily.</text>
</comment>
<evidence type="ECO:0000256" key="5">
    <source>
        <dbReference type="ARBA" id="ARBA00022917"/>
    </source>
</evidence>
<name>A0A544QP80_9EURY</name>
<dbReference type="NCBIfam" id="TIGR00231">
    <property type="entry name" value="small_GTP"/>
    <property type="match status" value="1"/>
</dbReference>
<dbReference type="HAMAP" id="MF_00100_A">
    <property type="entry name" value="IF_2_A"/>
    <property type="match status" value="1"/>
</dbReference>
<dbReference type="PANTHER" id="PTHR43381:SF4">
    <property type="entry name" value="EUKARYOTIC TRANSLATION INITIATION FACTOR 5B"/>
    <property type="match status" value="1"/>
</dbReference>
<evidence type="ECO:0000313" key="12">
    <source>
        <dbReference type="Proteomes" id="UP000315385"/>
    </source>
</evidence>
<dbReference type="FunFam" id="3.40.50.300:FF:000112">
    <property type="entry name" value="Eukaryotic translation initiation factor 5B"/>
    <property type="match status" value="1"/>
</dbReference>
<dbReference type="PRINTS" id="PR00315">
    <property type="entry name" value="ELONGATNFCT"/>
</dbReference>
<reference evidence="11 12" key="1">
    <citation type="submission" date="2019-02" db="EMBL/GenBank/DDBJ databases">
        <title>Halonotius sp. a new haloqrchaeon isolated from saline water.</title>
        <authorList>
            <person name="Duran-Viseras A."/>
            <person name="Sanchez-Porro C."/>
            <person name="Ventosa A."/>
        </authorList>
    </citation>
    <scope>NUCLEOTIDE SEQUENCE [LARGE SCALE GENOMIC DNA]</scope>
    <source>
        <strain evidence="11 12">F9-27</strain>
    </source>
</reference>
<dbReference type="EMBL" id="SESI01000002">
    <property type="protein sequence ID" value="TQQ80694.1"/>
    <property type="molecule type" value="Genomic_DNA"/>
</dbReference>
<dbReference type="Pfam" id="PF14578">
    <property type="entry name" value="GTP_EFTU_D4"/>
    <property type="match status" value="1"/>
</dbReference>
<dbReference type="FunFam" id="2.40.30.10:FF:000013">
    <property type="entry name" value="eukaryotic translation initiation factor 5B"/>
    <property type="match status" value="1"/>
</dbReference>
<dbReference type="InterPro" id="IPR029459">
    <property type="entry name" value="EFTU-type"/>
</dbReference>
<dbReference type="SUPFAM" id="SSF52156">
    <property type="entry name" value="Initiation factor IF2/eIF5b, domain 3"/>
    <property type="match status" value="1"/>
</dbReference>
<dbReference type="GO" id="GO:0003924">
    <property type="term" value="F:GTPase activity"/>
    <property type="evidence" value="ECO:0007669"/>
    <property type="project" value="UniProtKB-UniRule"/>
</dbReference>
<dbReference type="SUPFAM" id="SSF52540">
    <property type="entry name" value="P-loop containing nucleoside triphosphate hydrolases"/>
    <property type="match status" value="1"/>
</dbReference>
<dbReference type="CDD" id="cd01887">
    <property type="entry name" value="IF2_eIF5B"/>
    <property type="match status" value="1"/>
</dbReference>
<keyword evidence="12" id="KW-1185">Reference proteome</keyword>
<dbReference type="InterPro" id="IPR009000">
    <property type="entry name" value="Transl_B-barrel_sf"/>
</dbReference>
<dbReference type="InterPro" id="IPR004544">
    <property type="entry name" value="TF_aIF-2_arc"/>
</dbReference>
<dbReference type="AlphaFoldDB" id="A0A544QP80"/>
<feature type="binding site" evidence="8">
    <location>
        <begin position="17"/>
        <end position="24"/>
    </location>
    <ligand>
        <name>GTP</name>
        <dbReference type="ChEBI" id="CHEBI:37565"/>
    </ligand>
</feature>
<keyword evidence="5 8" id="KW-0648">Protein biosynthesis</keyword>
<dbReference type="InterPro" id="IPR023115">
    <property type="entry name" value="TIF_IF2_dom3"/>
</dbReference>
<dbReference type="Gene3D" id="3.40.50.10050">
    <property type="entry name" value="Translation initiation factor IF- 2, domain 3"/>
    <property type="match status" value="1"/>
</dbReference>
<evidence type="ECO:0000259" key="10">
    <source>
        <dbReference type="PROSITE" id="PS51722"/>
    </source>
</evidence>
<dbReference type="InterPro" id="IPR036925">
    <property type="entry name" value="TIF_IF2_dom3_sf"/>
</dbReference>
<dbReference type="GO" id="GO:0003743">
    <property type="term" value="F:translation initiation factor activity"/>
    <property type="evidence" value="ECO:0007669"/>
    <property type="project" value="UniProtKB-UniRule"/>
</dbReference>
<dbReference type="RefSeq" id="WP_142443805.1">
    <property type="nucleotide sequence ID" value="NZ_SESI01000002.1"/>
</dbReference>
<evidence type="ECO:0000256" key="7">
    <source>
        <dbReference type="ARBA" id="ARBA00024852"/>
    </source>
</evidence>
<dbReference type="InterPro" id="IPR000795">
    <property type="entry name" value="T_Tr_GTP-bd_dom"/>
</dbReference>
<dbReference type="Gene3D" id="2.40.30.10">
    <property type="entry name" value="Translation factors"/>
    <property type="match status" value="2"/>
</dbReference>
<proteinExistence type="inferred from homology"/>
<dbReference type="NCBIfam" id="TIGR00491">
    <property type="entry name" value="aIF-2"/>
    <property type="match status" value="1"/>
</dbReference>
<feature type="domain" description="Tr-type G" evidence="10">
    <location>
        <begin position="8"/>
        <end position="224"/>
    </location>
</feature>